<dbReference type="Proteomes" id="UP001604336">
    <property type="component" value="Unassembled WGS sequence"/>
</dbReference>
<gene>
    <name evidence="2" type="ORF">Adt_20168</name>
</gene>
<evidence type="ECO:0000313" key="3">
    <source>
        <dbReference type="Proteomes" id="UP001604336"/>
    </source>
</evidence>
<dbReference type="InterPro" id="IPR007822">
    <property type="entry name" value="LANC-like"/>
</dbReference>
<dbReference type="Gene3D" id="1.50.10.10">
    <property type="match status" value="1"/>
</dbReference>
<comment type="caution">
    <text evidence="2">The sequence shown here is derived from an EMBL/GenBank/DDBJ whole genome shotgun (WGS) entry which is preliminary data.</text>
</comment>
<protein>
    <submittedName>
        <fullName evidence="2">LanC-like protein GCL1</fullName>
    </submittedName>
</protein>
<accession>A0ABD1SVU4</accession>
<reference evidence="3" key="1">
    <citation type="submission" date="2024-07" db="EMBL/GenBank/DDBJ databases">
        <title>Two chromosome-level genome assemblies of Korean endemic species Abeliophyllum distichum and Forsythia ovata (Oleaceae).</title>
        <authorList>
            <person name="Jang H."/>
        </authorList>
    </citation>
    <scope>NUCLEOTIDE SEQUENCE [LARGE SCALE GENOMIC DNA]</scope>
</reference>
<dbReference type="EMBL" id="JBFOLK010000006">
    <property type="protein sequence ID" value="KAL2504547.1"/>
    <property type="molecule type" value="Genomic_DNA"/>
</dbReference>
<name>A0ABD1SVU4_9LAMI</name>
<dbReference type="SUPFAM" id="SSF158745">
    <property type="entry name" value="LanC-like"/>
    <property type="match status" value="1"/>
</dbReference>
<feature type="region of interest" description="Disordered" evidence="1">
    <location>
        <begin position="1"/>
        <end position="21"/>
    </location>
</feature>
<dbReference type="InterPro" id="IPR012341">
    <property type="entry name" value="6hp_glycosidase-like_sf"/>
</dbReference>
<organism evidence="2 3">
    <name type="scientific">Abeliophyllum distichum</name>
    <dbReference type="NCBI Taxonomy" id="126358"/>
    <lineage>
        <taxon>Eukaryota</taxon>
        <taxon>Viridiplantae</taxon>
        <taxon>Streptophyta</taxon>
        <taxon>Embryophyta</taxon>
        <taxon>Tracheophyta</taxon>
        <taxon>Spermatophyta</taxon>
        <taxon>Magnoliopsida</taxon>
        <taxon>eudicotyledons</taxon>
        <taxon>Gunneridae</taxon>
        <taxon>Pentapetalae</taxon>
        <taxon>asterids</taxon>
        <taxon>lamiids</taxon>
        <taxon>Lamiales</taxon>
        <taxon>Oleaceae</taxon>
        <taxon>Forsythieae</taxon>
        <taxon>Abeliophyllum</taxon>
    </lineage>
</organism>
<dbReference type="PANTHER" id="PTHR12736">
    <property type="entry name" value="LANC-LIKE PROTEIN"/>
    <property type="match status" value="1"/>
</dbReference>
<dbReference type="AlphaFoldDB" id="A0ABD1SVU4"/>
<dbReference type="Pfam" id="PF05147">
    <property type="entry name" value="LANC_like"/>
    <property type="match status" value="1"/>
</dbReference>
<sequence>MSSSVVKFASQESNNSNHEEGNHELFDKLHIGDPTAPNLSLPADTFVKAAISLKDQVVEVTWKGRVNNEILDPTVYTGLLGTAFTCLRSHEATGNHRDLQLCVEIVDACAAVAHSSTRHVTFLCGRGGIYALGAVAANYCGDQMKHGGRKSPPGWTQRRRVGNVLRSPLWTSRLFVGCFVYK</sequence>
<keyword evidence="3" id="KW-1185">Reference proteome</keyword>
<proteinExistence type="predicted"/>
<evidence type="ECO:0000313" key="2">
    <source>
        <dbReference type="EMBL" id="KAL2504547.1"/>
    </source>
</evidence>
<evidence type="ECO:0000256" key="1">
    <source>
        <dbReference type="SAM" id="MobiDB-lite"/>
    </source>
</evidence>
<dbReference type="PANTHER" id="PTHR12736:SF25">
    <property type="entry name" value="LANC-LIKE PROTEIN GCL1"/>
    <property type="match status" value="1"/>
</dbReference>